<evidence type="ECO:0000313" key="2">
    <source>
        <dbReference type="Proteomes" id="UP001153069"/>
    </source>
</evidence>
<accession>A0A9N8DEB2</accession>
<gene>
    <name evidence="1" type="ORF">SEMRO_32_G020640.1</name>
</gene>
<keyword evidence="2" id="KW-1185">Reference proteome</keyword>
<sequence>MMMIVMVPTLQTTSRQVSPSLTWEENYTLLENYIAENGGNNFSSPQEFWSGPSKVNQWLMYNKVELQKPRNRIHPVWIERKELLEQLGMDMPGVFQSPTTSASSTRPVLRKCQTKKKRRIPRNQEWMGWYRVDNIVEDSIDYWGFGCGFMTTTAEEDEEPLPCNSYANVPQSWVLQGGESATKSQNDRHTFMKDLSASTMQLTQSWMARLAGGNRQPAGKREVALAA</sequence>
<name>A0A9N8DEB2_9STRA</name>
<dbReference type="AlphaFoldDB" id="A0A9N8DEB2"/>
<evidence type="ECO:0000313" key="1">
    <source>
        <dbReference type="EMBL" id="CAB9498124.1"/>
    </source>
</evidence>
<comment type="caution">
    <text evidence="1">The sequence shown here is derived from an EMBL/GenBank/DDBJ whole genome shotgun (WGS) entry which is preliminary data.</text>
</comment>
<reference evidence="1" key="1">
    <citation type="submission" date="2020-06" db="EMBL/GenBank/DDBJ databases">
        <authorList>
            <consortium name="Plant Systems Biology data submission"/>
        </authorList>
    </citation>
    <scope>NUCLEOTIDE SEQUENCE</scope>
    <source>
        <strain evidence="1">D6</strain>
    </source>
</reference>
<proteinExistence type="predicted"/>
<dbReference type="Proteomes" id="UP001153069">
    <property type="component" value="Unassembled WGS sequence"/>
</dbReference>
<dbReference type="EMBL" id="CAICTM010000032">
    <property type="protein sequence ID" value="CAB9498124.1"/>
    <property type="molecule type" value="Genomic_DNA"/>
</dbReference>
<protein>
    <submittedName>
        <fullName evidence="1">Uncharacterized protein</fullName>
    </submittedName>
</protein>
<organism evidence="1 2">
    <name type="scientific">Seminavis robusta</name>
    <dbReference type="NCBI Taxonomy" id="568900"/>
    <lineage>
        <taxon>Eukaryota</taxon>
        <taxon>Sar</taxon>
        <taxon>Stramenopiles</taxon>
        <taxon>Ochrophyta</taxon>
        <taxon>Bacillariophyta</taxon>
        <taxon>Bacillariophyceae</taxon>
        <taxon>Bacillariophycidae</taxon>
        <taxon>Naviculales</taxon>
        <taxon>Naviculaceae</taxon>
        <taxon>Seminavis</taxon>
    </lineage>
</organism>